<name>A0ABD5NED4_9EURY</name>
<comment type="caution">
    <text evidence="1">The sequence shown here is derived from an EMBL/GenBank/DDBJ whole genome shotgun (WGS) entry which is preliminary data.</text>
</comment>
<dbReference type="AlphaFoldDB" id="A0ABD5NED4"/>
<dbReference type="GeneID" id="69116427"/>
<organism evidence="1 2">
    <name type="scientific">Halobacterium litoreum</name>
    <dbReference type="NCBI Taxonomy" id="2039234"/>
    <lineage>
        <taxon>Archaea</taxon>
        <taxon>Methanobacteriati</taxon>
        <taxon>Methanobacteriota</taxon>
        <taxon>Stenosarchaea group</taxon>
        <taxon>Halobacteria</taxon>
        <taxon>Halobacteriales</taxon>
        <taxon>Halobacteriaceae</taxon>
        <taxon>Halobacterium</taxon>
    </lineage>
</organism>
<dbReference type="InterPro" id="IPR006311">
    <property type="entry name" value="TAT_signal"/>
</dbReference>
<gene>
    <name evidence="1" type="ORF">ACFOKC_07875</name>
</gene>
<dbReference type="Gene3D" id="2.60.40.420">
    <property type="entry name" value="Cupredoxins - blue copper proteins"/>
    <property type="match status" value="1"/>
</dbReference>
<evidence type="ECO:0008006" key="3">
    <source>
        <dbReference type="Google" id="ProtNLM"/>
    </source>
</evidence>
<evidence type="ECO:0000313" key="2">
    <source>
        <dbReference type="Proteomes" id="UP001595660"/>
    </source>
</evidence>
<dbReference type="InterPro" id="IPR008972">
    <property type="entry name" value="Cupredoxin"/>
</dbReference>
<dbReference type="RefSeq" id="WP_232571235.1">
    <property type="nucleotide sequence ID" value="NZ_CP089466.1"/>
</dbReference>
<dbReference type="Proteomes" id="UP001595660">
    <property type="component" value="Unassembled WGS sequence"/>
</dbReference>
<accession>A0ABD5NED4</accession>
<dbReference type="PROSITE" id="PS51318">
    <property type="entry name" value="TAT"/>
    <property type="match status" value="1"/>
</dbReference>
<evidence type="ECO:0000313" key="1">
    <source>
        <dbReference type="EMBL" id="MFC3477640.1"/>
    </source>
</evidence>
<dbReference type="SUPFAM" id="SSF49503">
    <property type="entry name" value="Cupredoxins"/>
    <property type="match status" value="1"/>
</dbReference>
<proteinExistence type="predicted"/>
<protein>
    <recommendedName>
        <fullName evidence="3">Tat (Twin-arginine translocation) pathway signal sequence</fullName>
    </recommendedName>
</protein>
<keyword evidence="2" id="KW-1185">Reference proteome</keyword>
<dbReference type="EMBL" id="JBHRWN010000002">
    <property type="protein sequence ID" value="MFC3477640.1"/>
    <property type="molecule type" value="Genomic_DNA"/>
</dbReference>
<sequence>MNRRRFLAASGVALSTAAAGCLSSPGSAGDDAPACPQSVPRFERADYDGDVRVVCDAASDDAPTDESALAPTPRTTAFGGDAVTFEFANRRDEHYNIDPHAWTMQKRVDGEWRLAVPTRSSMGESSSLAPGTTYTWALSFPSQGSSEDLPLDAVSGDSTATIRGLTPGMYAFHVWGSYGDAGGHPAGNEPIVAYAAQFSLEDA</sequence>
<reference evidence="1 2" key="1">
    <citation type="journal article" date="2019" name="Int. J. Syst. Evol. Microbiol.">
        <title>The Global Catalogue of Microorganisms (GCM) 10K type strain sequencing project: providing services to taxonomists for standard genome sequencing and annotation.</title>
        <authorList>
            <consortium name="The Broad Institute Genomics Platform"/>
            <consortium name="The Broad Institute Genome Sequencing Center for Infectious Disease"/>
            <person name="Wu L."/>
            <person name="Ma J."/>
        </authorList>
    </citation>
    <scope>NUCLEOTIDE SEQUENCE [LARGE SCALE GENOMIC DNA]</scope>
    <source>
        <strain evidence="1 2">CGMCC 1.12562</strain>
    </source>
</reference>
<dbReference type="PROSITE" id="PS51257">
    <property type="entry name" value="PROKAR_LIPOPROTEIN"/>
    <property type="match status" value="1"/>
</dbReference>